<name>A0A6C0K8D3_9ZZZZ</name>
<protein>
    <submittedName>
        <fullName evidence="1">Uncharacterized protein</fullName>
    </submittedName>
</protein>
<sequence length="155" mass="17807">MKVSHEFHSRVVVEKIDNECLQYIRKYTFSPRFEKPFDIHIGDTVVRPSQAPRYRGDIGRSETGDMIVRAFDVVHSAIHTGVIPQRQVKINFMWANNEKLGSIRTQDYTSWAGAKFRVLVTTDPSIQCTRKKTFVSNMRQNMKIVGKCILAFAIG</sequence>
<organism evidence="1">
    <name type="scientific">viral metagenome</name>
    <dbReference type="NCBI Taxonomy" id="1070528"/>
    <lineage>
        <taxon>unclassified sequences</taxon>
        <taxon>metagenomes</taxon>
        <taxon>organismal metagenomes</taxon>
    </lineage>
</organism>
<dbReference type="EMBL" id="MN740839">
    <property type="protein sequence ID" value="QHU14292.1"/>
    <property type="molecule type" value="Genomic_DNA"/>
</dbReference>
<accession>A0A6C0K8D3</accession>
<evidence type="ECO:0000313" key="1">
    <source>
        <dbReference type="EMBL" id="QHU14292.1"/>
    </source>
</evidence>
<reference evidence="1" key="1">
    <citation type="journal article" date="2020" name="Nature">
        <title>Giant virus diversity and host interactions through global metagenomics.</title>
        <authorList>
            <person name="Schulz F."/>
            <person name="Roux S."/>
            <person name="Paez-Espino D."/>
            <person name="Jungbluth S."/>
            <person name="Walsh D.A."/>
            <person name="Denef V.J."/>
            <person name="McMahon K.D."/>
            <person name="Konstantinidis K.T."/>
            <person name="Eloe-Fadrosh E.A."/>
            <person name="Kyrpides N.C."/>
            <person name="Woyke T."/>
        </authorList>
    </citation>
    <scope>NUCLEOTIDE SEQUENCE</scope>
    <source>
        <strain evidence="1">GVMAG-S-1102113-118</strain>
    </source>
</reference>
<proteinExistence type="predicted"/>
<dbReference type="AlphaFoldDB" id="A0A6C0K8D3"/>